<evidence type="ECO:0000313" key="7">
    <source>
        <dbReference type="Proteomes" id="UP000019205"/>
    </source>
</evidence>
<feature type="chain" id="PRO_5002665568" evidence="3">
    <location>
        <begin position="43"/>
        <end position="782"/>
    </location>
</feature>
<feature type="domain" description="Cytochrome c-552/4" evidence="5">
    <location>
        <begin position="192"/>
        <end position="230"/>
    </location>
</feature>
<dbReference type="InterPro" id="IPR011989">
    <property type="entry name" value="ARM-like"/>
</dbReference>
<reference evidence="6 7" key="1">
    <citation type="journal article" date="2007" name="Proc. Natl. Acad. Sci. U.S.A.">
        <title>Characterization of a marine gammaproteobacterium capable of aerobic anoxygenic photosynthesis.</title>
        <authorList>
            <person name="Fuchs B.M."/>
            <person name="Spring S."/>
            <person name="Teeling H."/>
            <person name="Quast C."/>
            <person name="Wulf J."/>
            <person name="Schattenhofer M."/>
            <person name="Yan S."/>
            <person name="Ferriera S."/>
            <person name="Johnson J."/>
            <person name="Glockner F.O."/>
            <person name="Amann R."/>
        </authorList>
    </citation>
    <scope>NUCLEOTIDE SEQUENCE [LARGE SCALE GENOMIC DNA]</scope>
    <source>
        <strain evidence="6">KT71</strain>
    </source>
</reference>
<dbReference type="SMART" id="SM00028">
    <property type="entry name" value="TPR"/>
    <property type="match status" value="4"/>
</dbReference>
<dbReference type="STRING" id="314285.KT71_04315"/>
<dbReference type="Pfam" id="PF09699">
    <property type="entry name" value="Paired_CXXCH_1"/>
    <property type="match status" value="1"/>
</dbReference>
<evidence type="ECO:0000259" key="4">
    <source>
        <dbReference type="Pfam" id="PF09699"/>
    </source>
</evidence>
<dbReference type="SUPFAM" id="SSF48452">
    <property type="entry name" value="TPR-like"/>
    <property type="match status" value="1"/>
</dbReference>
<dbReference type="PROSITE" id="PS50005">
    <property type="entry name" value="TPR"/>
    <property type="match status" value="2"/>
</dbReference>
<feature type="domain" description="Doubled CXXCH motif" evidence="4">
    <location>
        <begin position="347"/>
        <end position="373"/>
    </location>
</feature>
<evidence type="ECO:0000256" key="1">
    <source>
        <dbReference type="ARBA" id="ARBA00022729"/>
    </source>
</evidence>
<dbReference type="PANTHER" id="PTHR35038">
    <property type="entry name" value="DISSIMILATORY SULFITE REDUCTASE SIRA"/>
    <property type="match status" value="1"/>
</dbReference>
<feature type="signal peptide" evidence="3">
    <location>
        <begin position="1"/>
        <end position="42"/>
    </location>
</feature>
<name>A4A8W0_9GAMM</name>
<dbReference type="Proteomes" id="UP000019205">
    <property type="component" value="Chromosome"/>
</dbReference>
<dbReference type="Gene3D" id="1.10.1130.10">
    <property type="entry name" value="Flavocytochrome C3, Chain A"/>
    <property type="match status" value="2"/>
</dbReference>
<dbReference type="InterPro" id="IPR023155">
    <property type="entry name" value="Cyt_c-552/4"/>
</dbReference>
<gene>
    <name evidence="6" type="ORF">KT71_04315</name>
</gene>
<dbReference type="InterPro" id="IPR011990">
    <property type="entry name" value="TPR-like_helical_dom_sf"/>
</dbReference>
<feature type="repeat" description="TPR" evidence="2">
    <location>
        <begin position="595"/>
        <end position="628"/>
    </location>
</feature>
<dbReference type="AlphaFoldDB" id="A4A8W0"/>
<dbReference type="EMBL" id="AAOA02000002">
    <property type="protein sequence ID" value="EAQ97502.2"/>
    <property type="molecule type" value="Genomic_DNA"/>
</dbReference>
<reference evidence="6 7" key="2">
    <citation type="journal article" date="2009" name="PLoS ONE">
        <title>The photosynthetic apparatus and its regulation in the aerobic gammaproteobacterium Congregibacter litoralis gen. nov., sp. nov.</title>
        <authorList>
            <person name="Spring S."/>
            <person name="Lunsdorf H."/>
            <person name="Fuchs B.M."/>
            <person name="Tindall B.J."/>
        </authorList>
    </citation>
    <scope>NUCLEOTIDE SEQUENCE [LARGE SCALE GENOMIC DNA]</scope>
    <source>
        <strain evidence="6">KT71</strain>
    </source>
</reference>
<dbReference type="PANTHER" id="PTHR35038:SF8">
    <property type="entry name" value="C-TYPE POLYHEME CYTOCHROME OMCC"/>
    <property type="match status" value="1"/>
</dbReference>
<proteinExistence type="predicted"/>
<dbReference type="HOGENOM" id="CLU_013154_0_0_6"/>
<dbReference type="GO" id="GO:0016491">
    <property type="term" value="F:oxidoreductase activity"/>
    <property type="evidence" value="ECO:0007669"/>
    <property type="project" value="TreeGrafter"/>
</dbReference>
<accession>A4A8W0</accession>
<dbReference type="Pfam" id="PF14559">
    <property type="entry name" value="TPR_19"/>
    <property type="match status" value="1"/>
</dbReference>
<dbReference type="InterPro" id="IPR019734">
    <property type="entry name" value="TPR_rpt"/>
</dbReference>
<dbReference type="Gene3D" id="1.25.10.10">
    <property type="entry name" value="Leucine-rich Repeat Variant"/>
    <property type="match status" value="1"/>
</dbReference>
<dbReference type="eggNOG" id="COG0457">
    <property type="taxonomic scope" value="Bacteria"/>
</dbReference>
<dbReference type="SUPFAM" id="SSF48695">
    <property type="entry name" value="Multiheme cytochromes"/>
    <property type="match status" value="1"/>
</dbReference>
<feature type="repeat" description="TPR" evidence="2">
    <location>
        <begin position="629"/>
        <end position="662"/>
    </location>
</feature>
<dbReference type="OrthoDB" id="9814800at2"/>
<dbReference type="InterPro" id="IPR051829">
    <property type="entry name" value="Multiheme_Cytochr_ET"/>
</dbReference>
<keyword evidence="2" id="KW-0802">TPR repeat</keyword>
<evidence type="ECO:0000256" key="2">
    <source>
        <dbReference type="PROSITE-ProRule" id="PRU00339"/>
    </source>
</evidence>
<protein>
    <submittedName>
        <fullName evidence="6">Cytochrome c554 and c-prime/TPR repeat protein</fullName>
    </submittedName>
</protein>
<keyword evidence="1 3" id="KW-0732">Signal</keyword>
<evidence type="ECO:0000259" key="5">
    <source>
        <dbReference type="Pfam" id="PF13435"/>
    </source>
</evidence>
<dbReference type="Pfam" id="PF13435">
    <property type="entry name" value="Cytochrome_C554"/>
    <property type="match status" value="1"/>
</dbReference>
<dbReference type="Gene3D" id="1.25.40.10">
    <property type="entry name" value="Tetratricopeptide repeat domain"/>
    <property type="match status" value="2"/>
</dbReference>
<comment type="caution">
    <text evidence="6">The sequence shown here is derived from an EMBL/GenBank/DDBJ whole genome shotgun (WGS) entry which is preliminary data.</text>
</comment>
<sequence length="782" mass="85934">MATPVSVHSRYSRYSRYPRYCRAVLWAVAVAFSLGSAAGALAESATADQPIFIGAEKCAGCHDSEHSQWSGSHHDLAMQKPTPDTVLGDFDNARFEYFGTETQFLTRDGNYFVRTDGPDGIITEYPVAWVFGVDPLQQYLLPMEDGRLQALAVAWDTRDVEEGGQRWYHLFPDEEIRYDDPLHWTGPYLNWNTRCAECHSTDVQKNYNADTRRFATTFFEEDVGCESCHGPGSTHVSLAQSGALGSNNASGLQTDLSARGQWYFPEGSAIARRRSTLNDQQQVDNCARCHARRSTLGHYDYGKPLSDTHRLSLLGEPLYHHDGQILDEVYVYGSFMQSKMSQAGVVCANCHEPHSNKLRAEGNGVCAQCHKSEVFDSPEHHHHPATSAGAQCVDCHMPAKTYMGVDARRDHSMRIPRPDLSVMIDTPNACTDCHADQSPQWALDALRDWGTDFGNTSQHRAVAMAALQRGDLRAAPTLLEIAKDGKESSIWRATALERASASGAEGSLQIAQNLLIADDPLLRISAVRAMQQLPVTRRYLALAPLIKDPVTGVRMEVAMSLAAVPLDELSPARQQSLLTLFDEYKAVQRQHLDMPATSMQLGIFNATRGDFPAAESAYREALALNPQLISAYLNLADLLRGQGREAEARVQLEKALGVNPQSGDAMHALGLLEARGGNRDRALDWLGKAAALETAGSRHRFVYGVAQHDFGDAPGALTTLGKLHSALPADEQVLLALVNYSAELGKTDMARRYARKLLTLAPQNPNYQRLAASLGARPRNPG</sequence>
<keyword evidence="7" id="KW-1185">Reference proteome</keyword>
<evidence type="ECO:0000256" key="3">
    <source>
        <dbReference type="SAM" id="SignalP"/>
    </source>
</evidence>
<dbReference type="InterPro" id="IPR036280">
    <property type="entry name" value="Multihaem_cyt_sf"/>
</dbReference>
<dbReference type="InterPro" id="IPR010177">
    <property type="entry name" value="Paired_CXXCH_1"/>
</dbReference>
<evidence type="ECO:0000313" key="6">
    <source>
        <dbReference type="EMBL" id="EAQ97502.2"/>
    </source>
</evidence>
<organism evidence="6 7">
    <name type="scientific">Congregibacter litoralis KT71</name>
    <dbReference type="NCBI Taxonomy" id="314285"/>
    <lineage>
        <taxon>Bacteria</taxon>
        <taxon>Pseudomonadati</taxon>
        <taxon>Pseudomonadota</taxon>
        <taxon>Gammaproteobacteria</taxon>
        <taxon>Cellvibrionales</taxon>
        <taxon>Halieaceae</taxon>
        <taxon>Congregibacter</taxon>
    </lineage>
</organism>